<evidence type="ECO:0000313" key="2">
    <source>
        <dbReference type="Proteomes" id="UP000578449"/>
    </source>
</evidence>
<dbReference type="InterPro" id="IPR038056">
    <property type="entry name" value="YjbR-like_sf"/>
</dbReference>
<evidence type="ECO:0000313" key="1">
    <source>
        <dbReference type="EMBL" id="MBB5135338.1"/>
    </source>
</evidence>
<dbReference type="InterPro" id="IPR058532">
    <property type="entry name" value="YjbR/MT2646/Rv2570-like"/>
</dbReference>
<dbReference type="RefSeq" id="WP_185052266.1">
    <property type="nucleotide sequence ID" value="NZ_BAABIX010000015.1"/>
</dbReference>
<name>A0A840P6P0_9ACTN</name>
<keyword evidence="2" id="KW-1185">Reference proteome</keyword>
<accession>A0A840P6P0</accession>
<dbReference type="EMBL" id="JACHGN010000010">
    <property type="protein sequence ID" value="MBB5135338.1"/>
    <property type="molecule type" value="Genomic_DNA"/>
</dbReference>
<comment type="caution">
    <text evidence="1">The sequence shown here is derived from an EMBL/GenBank/DDBJ whole genome shotgun (WGS) entry which is preliminary data.</text>
</comment>
<dbReference type="Pfam" id="PF04237">
    <property type="entry name" value="YjbR"/>
    <property type="match status" value="1"/>
</dbReference>
<evidence type="ECO:0008006" key="3">
    <source>
        <dbReference type="Google" id="ProtNLM"/>
    </source>
</evidence>
<organism evidence="1 2">
    <name type="scientific">Thermocatellispora tengchongensis</name>
    <dbReference type="NCBI Taxonomy" id="1073253"/>
    <lineage>
        <taxon>Bacteria</taxon>
        <taxon>Bacillati</taxon>
        <taxon>Actinomycetota</taxon>
        <taxon>Actinomycetes</taxon>
        <taxon>Streptosporangiales</taxon>
        <taxon>Streptosporangiaceae</taxon>
        <taxon>Thermocatellispora</taxon>
    </lineage>
</organism>
<sequence length="119" mass="13132">MANVRRRGVTPDEFLRLALALPEAEAYPGYSEYTGLRVRGKGFGYLKEDSGTALLKATLEEQAAMTAESPEVFTPSYTSGRFGWVEVRLAMVDPDELRELITESWLLSAPARLAKAFTG</sequence>
<protein>
    <recommendedName>
        <fullName evidence="3">MmcQ/YjbR family DNA-binding protein</fullName>
    </recommendedName>
</protein>
<dbReference type="Gene3D" id="3.90.1150.30">
    <property type="match status" value="1"/>
</dbReference>
<dbReference type="AlphaFoldDB" id="A0A840P6P0"/>
<gene>
    <name evidence="1" type="ORF">HNP84_005074</name>
</gene>
<reference evidence="1 2" key="1">
    <citation type="submission" date="2020-08" db="EMBL/GenBank/DDBJ databases">
        <title>Genomic Encyclopedia of Type Strains, Phase IV (KMG-IV): sequencing the most valuable type-strain genomes for metagenomic binning, comparative biology and taxonomic classification.</title>
        <authorList>
            <person name="Goeker M."/>
        </authorList>
    </citation>
    <scope>NUCLEOTIDE SEQUENCE [LARGE SCALE GENOMIC DNA]</scope>
    <source>
        <strain evidence="1 2">DSM 45615</strain>
    </source>
</reference>
<dbReference type="Proteomes" id="UP000578449">
    <property type="component" value="Unassembled WGS sequence"/>
</dbReference>
<dbReference type="SUPFAM" id="SSF142906">
    <property type="entry name" value="YjbR-like"/>
    <property type="match status" value="1"/>
</dbReference>
<proteinExistence type="predicted"/>